<comment type="caution">
    <text evidence="2">The sequence shown here is derived from an EMBL/GenBank/DDBJ whole genome shotgun (WGS) entry which is preliminary data.</text>
</comment>
<name>A0ABQ1CL07_STRDI</name>
<evidence type="ECO:0000256" key="1">
    <source>
        <dbReference type="SAM" id="MobiDB-lite"/>
    </source>
</evidence>
<sequence>METAITIMALIFFLLVVVAVYAGVKAVKAVKAAKRGVDRTISQARRSVEDTALRARSLGRLGPAAEVAQLRLALRTSMRATQDALAARRGEDASLKETAALFDRLSGHGHQLDDELRRLEQDPDREEIARRLPGLRRRTEQITEAATSLRSALRDRLHHDTEDDLGDLADQIRVESDALRHWTSEPPPAAHQKPEPWPEPERTEGGTPVQTWPERPASQPGPTPTAIDPATPPAPHPWERQGQRDAGRER</sequence>
<feature type="compositionally biased region" description="Basic and acidic residues" evidence="1">
    <location>
        <begin position="192"/>
        <end position="204"/>
    </location>
</feature>
<evidence type="ECO:0000313" key="2">
    <source>
        <dbReference type="EMBL" id="GFH71106.1"/>
    </source>
</evidence>
<feature type="compositionally biased region" description="Basic and acidic residues" evidence="1">
    <location>
        <begin position="237"/>
        <end position="250"/>
    </location>
</feature>
<protein>
    <recommendedName>
        <fullName evidence="4">Secreted protein</fullName>
    </recommendedName>
</protein>
<evidence type="ECO:0000313" key="3">
    <source>
        <dbReference type="Proteomes" id="UP000472710"/>
    </source>
</evidence>
<evidence type="ECO:0008006" key="4">
    <source>
        <dbReference type="Google" id="ProtNLM"/>
    </source>
</evidence>
<dbReference type="Proteomes" id="UP000472710">
    <property type="component" value="Unassembled WGS sequence"/>
</dbReference>
<dbReference type="EMBL" id="BLLN01000003">
    <property type="protein sequence ID" value="GFH71106.1"/>
    <property type="molecule type" value="Genomic_DNA"/>
</dbReference>
<proteinExistence type="predicted"/>
<accession>A0ABQ1CL07</accession>
<feature type="region of interest" description="Disordered" evidence="1">
    <location>
        <begin position="182"/>
        <end position="250"/>
    </location>
</feature>
<reference evidence="2 3" key="1">
    <citation type="submission" date="2020-02" db="EMBL/GenBank/DDBJ databases">
        <title>Whole genome shotgun sequence of Streptomyces diastaticus subsp. diastaticus NBRC 13412.</title>
        <authorList>
            <person name="Ichikawa N."/>
            <person name="Komaki H."/>
            <person name="Tamura T."/>
        </authorList>
    </citation>
    <scope>NUCLEOTIDE SEQUENCE [LARGE SCALE GENOMIC DNA]</scope>
    <source>
        <strain evidence="2 3">NBRC 13412</strain>
    </source>
</reference>
<dbReference type="GeneID" id="95071886"/>
<organism evidence="2 3">
    <name type="scientific">Streptomyces diastaticus subsp. diastaticus</name>
    <dbReference type="NCBI Taxonomy" id="68040"/>
    <lineage>
        <taxon>Bacteria</taxon>
        <taxon>Bacillati</taxon>
        <taxon>Actinomycetota</taxon>
        <taxon>Actinomycetes</taxon>
        <taxon>Kitasatosporales</taxon>
        <taxon>Streptomycetaceae</taxon>
        <taxon>Streptomyces</taxon>
        <taxon>Streptomyces diastaticus group</taxon>
    </lineage>
</organism>
<dbReference type="RefSeq" id="WP_189500399.1">
    <property type="nucleotide sequence ID" value="NZ_BLLN01000003.1"/>
</dbReference>
<keyword evidence="3" id="KW-1185">Reference proteome</keyword>
<gene>
    <name evidence="2" type="ORF">Sdia_18740</name>
</gene>